<evidence type="ECO:0000256" key="4">
    <source>
        <dbReference type="ARBA" id="ARBA00022737"/>
    </source>
</evidence>
<feature type="domain" description="Small-subunit processome Utp12" evidence="8">
    <location>
        <begin position="813"/>
        <end position="917"/>
    </location>
</feature>
<comment type="caution">
    <text evidence="9">The sequence shown here is derived from an EMBL/GenBank/DDBJ whole genome shotgun (WGS) entry which is preliminary data.</text>
</comment>
<evidence type="ECO:0000259" key="8">
    <source>
        <dbReference type="Pfam" id="PF04003"/>
    </source>
</evidence>
<organism evidence="9 10">
    <name type="scientific">Discostella pseudostelligera</name>
    <dbReference type="NCBI Taxonomy" id="259834"/>
    <lineage>
        <taxon>Eukaryota</taxon>
        <taxon>Sar</taxon>
        <taxon>Stramenopiles</taxon>
        <taxon>Ochrophyta</taxon>
        <taxon>Bacillariophyta</taxon>
        <taxon>Coscinodiscophyceae</taxon>
        <taxon>Thalassiosirophycidae</taxon>
        <taxon>Stephanodiscales</taxon>
        <taxon>Stephanodiscaceae</taxon>
        <taxon>Discostella</taxon>
    </lineage>
</organism>
<keyword evidence="10" id="KW-1185">Reference proteome</keyword>
<keyword evidence="5" id="KW-0539">Nucleus</keyword>
<feature type="repeat" description="WD" evidence="6">
    <location>
        <begin position="582"/>
        <end position="623"/>
    </location>
</feature>
<feature type="region of interest" description="Disordered" evidence="7">
    <location>
        <begin position="705"/>
        <end position="741"/>
    </location>
</feature>
<dbReference type="InterPro" id="IPR019775">
    <property type="entry name" value="WD40_repeat_CS"/>
</dbReference>
<dbReference type="InterPro" id="IPR015943">
    <property type="entry name" value="WD40/YVTN_repeat-like_dom_sf"/>
</dbReference>
<dbReference type="Pfam" id="PF04003">
    <property type="entry name" value="Utp12"/>
    <property type="match status" value="1"/>
</dbReference>
<feature type="repeat" description="WD" evidence="6">
    <location>
        <begin position="412"/>
        <end position="453"/>
    </location>
</feature>
<dbReference type="SUPFAM" id="SSF50978">
    <property type="entry name" value="WD40 repeat-like"/>
    <property type="match status" value="1"/>
</dbReference>
<dbReference type="PROSITE" id="PS50294">
    <property type="entry name" value="WD_REPEATS_REGION"/>
    <property type="match status" value="2"/>
</dbReference>
<evidence type="ECO:0000256" key="5">
    <source>
        <dbReference type="ARBA" id="ARBA00023242"/>
    </source>
</evidence>
<dbReference type="Pfam" id="PF00400">
    <property type="entry name" value="WD40"/>
    <property type="match status" value="5"/>
</dbReference>
<dbReference type="SMART" id="SM00320">
    <property type="entry name" value="WD40"/>
    <property type="match status" value="9"/>
</dbReference>
<evidence type="ECO:0000256" key="7">
    <source>
        <dbReference type="SAM" id="MobiDB-lite"/>
    </source>
</evidence>
<dbReference type="InterPro" id="IPR036322">
    <property type="entry name" value="WD40_repeat_dom_sf"/>
</dbReference>
<dbReference type="Gene3D" id="2.130.10.10">
    <property type="entry name" value="YVTN repeat-like/Quinoprotein amine dehydrogenase"/>
    <property type="match status" value="4"/>
</dbReference>
<feature type="repeat" description="WD" evidence="6">
    <location>
        <begin position="540"/>
        <end position="581"/>
    </location>
</feature>
<dbReference type="InterPro" id="IPR001680">
    <property type="entry name" value="WD40_rpt"/>
</dbReference>
<keyword evidence="3 6" id="KW-0853">WD repeat</keyword>
<evidence type="ECO:0000313" key="9">
    <source>
        <dbReference type="EMBL" id="KAL3759429.1"/>
    </source>
</evidence>
<feature type="repeat" description="WD" evidence="6">
    <location>
        <begin position="156"/>
        <end position="191"/>
    </location>
</feature>
<proteinExistence type="inferred from homology"/>
<dbReference type="Proteomes" id="UP001530293">
    <property type="component" value="Unassembled WGS sequence"/>
</dbReference>
<evidence type="ECO:0000313" key="10">
    <source>
        <dbReference type="Proteomes" id="UP001530293"/>
    </source>
</evidence>
<dbReference type="InterPro" id="IPR027145">
    <property type="entry name" value="PWP2"/>
</dbReference>
<dbReference type="InterPro" id="IPR007148">
    <property type="entry name" value="SSU_processome_Utp12"/>
</dbReference>
<evidence type="ECO:0000256" key="3">
    <source>
        <dbReference type="ARBA" id="ARBA00022574"/>
    </source>
</evidence>
<dbReference type="EMBL" id="JALLBG020000200">
    <property type="protein sequence ID" value="KAL3759429.1"/>
    <property type="molecule type" value="Genomic_DNA"/>
</dbReference>
<accession>A0ABD3M5V1</accession>
<comment type="similarity">
    <text evidence="2">Belongs to the WD repeat PWP2 family.</text>
</comment>
<comment type="subcellular location">
    <subcellularLocation>
        <location evidence="1">Nucleus</location>
        <location evidence="1">Nucleolus</location>
    </subcellularLocation>
</comment>
<evidence type="ECO:0000256" key="2">
    <source>
        <dbReference type="ARBA" id="ARBA00010226"/>
    </source>
</evidence>
<dbReference type="SUPFAM" id="SSF50998">
    <property type="entry name" value="Quinoprotein alcohol dehydrogenase-like"/>
    <property type="match status" value="1"/>
</dbReference>
<dbReference type="CDD" id="cd00200">
    <property type="entry name" value="WD40"/>
    <property type="match status" value="1"/>
</dbReference>
<dbReference type="PANTHER" id="PTHR19858">
    <property type="entry name" value="WD40 REPEAT PROTEIN"/>
    <property type="match status" value="1"/>
</dbReference>
<dbReference type="SUPFAM" id="SSF50960">
    <property type="entry name" value="TolB, C-terminal domain"/>
    <property type="match status" value="1"/>
</dbReference>
<protein>
    <recommendedName>
        <fullName evidence="8">Small-subunit processome Utp12 domain-containing protein</fullName>
    </recommendedName>
</protein>
<dbReference type="PROSITE" id="PS50082">
    <property type="entry name" value="WD_REPEATS_2"/>
    <property type="match status" value="4"/>
</dbReference>
<dbReference type="PANTHER" id="PTHR19858:SF0">
    <property type="entry name" value="PERIODIC TRYPTOPHAN PROTEIN 2 HOMOLOG"/>
    <property type="match status" value="1"/>
</dbReference>
<evidence type="ECO:0000256" key="6">
    <source>
        <dbReference type="PROSITE-ProRule" id="PRU00221"/>
    </source>
</evidence>
<dbReference type="PROSITE" id="PS00678">
    <property type="entry name" value="WD_REPEATS_1"/>
    <property type="match status" value="1"/>
</dbReference>
<dbReference type="InterPro" id="IPR011047">
    <property type="entry name" value="Quinoprotein_ADH-like_sf"/>
</dbReference>
<evidence type="ECO:0000256" key="1">
    <source>
        <dbReference type="ARBA" id="ARBA00004604"/>
    </source>
</evidence>
<keyword evidence="4" id="KW-0677">Repeat</keyword>
<name>A0ABD3M5V1_9STRA</name>
<gene>
    <name evidence="9" type="ORF">ACHAWU_000728</name>
</gene>
<dbReference type="AlphaFoldDB" id="A0ABD3M5V1"/>
<reference evidence="9 10" key="1">
    <citation type="submission" date="2024-10" db="EMBL/GenBank/DDBJ databases">
        <title>Updated reference genomes for cyclostephanoid diatoms.</title>
        <authorList>
            <person name="Roberts W.R."/>
            <person name="Alverson A.J."/>
        </authorList>
    </citation>
    <scope>NUCLEOTIDE SEQUENCE [LARGE SCALE GENOMIC DNA]</scope>
    <source>
        <strain evidence="9 10">AJA232-27</strain>
    </source>
</reference>
<feature type="compositionally biased region" description="Acidic residues" evidence="7">
    <location>
        <begin position="711"/>
        <end position="723"/>
    </location>
</feature>
<sequence>MKFNYKLHRLCGASYGTPAATGSNSLTSSSKGSNLVFTSDGNTVLSPVGNRVQVLDLLHHSCRTLPIEARSNIRRIALSPIDDRLLIVVDVNSYAMLVNYHRGVILHRFKFKRPVREMKFSPDGSKFAVSYGKFVQVWLTPAVRREFAPMVLHRKYTGLVGDVTTLDWSSDSSILLAGGKDCQARVWTVDTVKDYEPWTLIGHKKPLIGVHFEDQGKTLAERNQFFGGSGNTGSSLTGKLVARCYTVSLDGVICTRECRQQDDEQAQSDEPKSGLEVLGNDAIDFFSGGGGPDALTTTTRSDARHVDQAHAIVKGRWGTVSRHYFSANSSNQNAVSTSYSSAHSLLVVGFSTGLFGLYELPSMSNIHTLSLSHSSIGTVSINPSAEWLAFGCPKTQQLLIWEWRSEQYILKQSGHAYGMRCLAYSPDGIVVATGGEDGTIKLWNSQSGFCYVTLPKSHTAAVTAVEFANPTVVLSASLDGTVRAHDLHRYRNFKTFTSDIPCQFLSMAVDKSGEVVCAGSSEPFRICVWSMQTGRLTDVLSGHMGPVAGLAFHPVRGSLASASWDGTVKVSDLYKSDSTPETFENGADVVCVAFRPDGNQVCSGTIRGLLRFWNVDDGSLICEIDGQKDIKGGRKMNDRTTSDNNASSRYFTSIAYSADGTCLLAGGNSKYVCIYEISQQILLKKFQVSFNRSLDGVLDELHSKNLGDGGPLDDEHDSADESNELSPHLPGAKRTDDGSRKSRVEVLTMQVAFSPTGREWSTVSGEGLHVYSLDDDMIFDPLALTEAVTPSAVQENIRKGKYGMALLMSLHLNEFALVKSVVEDTPYESIATVVRSVGQAHLSQLIQFLSKCMEDSPHVEYYLQWCLELLQTHGLFMEKNRGKYLRAFRALFRVVQTRYVDLKSICDDNKYSLDFLNSQANLLLGGQE</sequence>
<dbReference type="GO" id="GO:0005730">
    <property type="term" value="C:nucleolus"/>
    <property type="evidence" value="ECO:0007669"/>
    <property type="project" value="UniProtKB-SubCell"/>
</dbReference>